<dbReference type="Proteomes" id="UP000295506">
    <property type="component" value="Unassembled WGS sequence"/>
</dbReference>
<feature type="domain" description="Solute-binding protein family 3/N-terminal" evidence="3">
    <location>
        <begin position="41"/>
        <end position="271"/>
    </location>
</feature>
<evidence type="ECO:0000313" key="7">
    <source>
        <dbReference type="Proteomes" id="UP000295506"/>
    </source>
</evidence>
<name>A0A126QRY7_9BACT</name>
<evidence type="ECO:0000313" key="5">
    <source>
        <dbReference type="EMBL" id="TDT90848.1"/>
    </source>
</evidence>
<feature type="chain" id="PRO_5044548259" evidence="2">
    <location>
        <begin position="31"/>
        <end position="284"/>
    </location>
</feature>
<dbReference type="RefSeq" id="WP_066806205.1">
    <property type="nucleotide sequence ID" value="NZ_CP014206.1"/>
</dbReference>
<dbReference type="Pfam" id="PF00497">
    <property type="entry name" value="SBP_bac_3"/>
    <property type="match status" value="1"/>
</dbReference>
<dbReference type="SUPFAM" id="SSF53850">
    <property type="entry name" value="Periplasmic binding protein-like II"/>
    <property type="match status" value="1"/>
</dbReference>
<keyword evidence="6" id="KW-1185">Reference proteome</keyword>
<proteinExistence type="predicted"/>
<dbReference type="AlphaFoldDB" id="A0A126QRY7"/>
<protein>
    <submittedName>
        <fullName evidence="4 5">ABC transporter substrate-binding protein</fullName>
    </submittedName>
</protein>
<accession>A0A126QRY7</accession>
<dbReference type="EMBL" id="SOBK01000002">
    <property type="protein sequence ID" value="TDT90848.1"/>
    <property type="molecule type" value="Genomic_DNA"/>
</dbReference>
<organism evidence="5 7">
    <name type="scientific">Pseudodesulfovibrio indicus</name>
    <dbReference type="NCBI Taxonomy" id="1716143"/>
    <lineage>
        <taxon>Bacteria</taxon>
        <taxon>Pseudomonadati</taxon>
        <taxon>Thermodesulfobacteriota</taxon>
        <taxon>Desulfovibrionia</taxon>
        <taxon>Desulfovibrionales</taxon>
        <taxon>Desulfovibrionaceae</taxon>
    </lineage>
</organism>
<dbReference type="PANTHER" id="PTHR35936:SF38">
    <property type="entry name" value="GLUTAMINE-BINDING PERIPLASMIC PROTEIN"/>
    <property type="match status" value="1"/>
</dbReference>
<gene>
    <name evidence="4" type="ORF">AWY79_16235</name>
    <name evidence="5" type="ORF">EDC59_102281</name>
</gene>
<evidence type="ECO:0000313" key="4">
    <source>
        <dbReference type="EMBL" id="AMK12538.1"/>
    </source>
</evidence>
<dbReference type="Proteomes" id="UP000055611">
    <property type="component" value="Chromosome"/>
</dbReference>
<dbReference type="SMART" id="SM00062">
    <property type="entry name" value="PBPb"/>
    <property type="match status" value="1"/>
</dbReference>
<reference evidence="5 7" key="2">
    <citation type="submission" date="2019-03" db="EMBL/GenBank/DDBJ databases">
        <title>Genomic Encyclopedia of Type Strains, Phase IV (KMG-IV): sequencing the most valuable type-strain genomes for metagenomic binning, comparative biology and taxonomic classification.</title>
        <authorList>
            <person name="Goeker M."/>
        </authorList>
    </citation>
    <scope>NUCLEOTIDE SEQUENCE [LARGE SCALE GENOMIC DNA]</scope>
    <source>
        <strain evidence="5 7">DSM 101483</strain>
    </source>
</reference>
<dbReference type="KEGG" id="dej:AWY79_16235"/>
<sequence>MTRPPLFKRSVRCMAVALAVLLLTVTAAWADLLQDIKDKGEITIGTEAAFPPFEFVENGKIVGYSADLLELIMKDLPGVKLNRLDVPWQGILPGLAAGKFDYIVTSVTATKERYDRYALSLPIADATVALLVRKDSDIKTAGDAAGKVVASQTGSAQLKALLGLGEKLAAEGKSFKDVREYVSFDEAYADLAAGRLDAVAQAFPNLADAVKKRPDAFRIITPPFGPAVYFSWAARKDAESKSLADFFDAGLRKLNESGKMKELQMKWFGFEMPVPADALPVPVQ</sequence>
<feature type="signal peptide" evidence="2">
    <location>
        <begin position="1"/>
        <end position="30"/>
    </location>
</feature>
<dbReference type="PANTHER" id="PTHR35936">
    <property type="entry name" value="MEMBRANE-BOUND LYTIC MUREIN TRANSGLYCOSYLASE F"/>
    <property type="match status" value="1"/>
</dbReference>
<keyword evidence="1 2" id="KW-0732">Signal</keyword>
<evidence type="ECO:0000256" key="1">
    <source>
        <dbReference type="ARBA" id="ARBA00022729"/>
    </source>
</evidence>
<dbReference type="InterPro" id="IPR001638">
    <property type="entry name" value="Solute-binding_3/MltF_N"/>
</dbReference>
<reference evidence="4 6" key="1">
    <citation type="journal article" date="2016" name="Front. Microbiol.">
        <title>Genome Sequence of the Piezophilic, Mesophilic Sulfate-Reducing Bacterium Desulfovibrio indicus J2T.</title>
        <authorList>
            <person name="Cao J."/>
            <person name="Maignien L."/>
            <person name="Shao Z."/>
            <person name="Alain K."/>
            <person name="Jebbar M."/>
        </authorList>
    </citation>
    <scope>NUCLEOTIDE SEQUENCE [LARGE SCALE GENOMIC DNA]</scope>
    <source>
        <strain evidence="4 6">J2</strain>
    </source>
</reference>
<evidence type="ECO:0000256" key="2">
    <source>
        <dbReference type="SAM" id="SignalP"/>
    </source>
</evidence>
<evidence type="ECO:0000259" key="3">
    <source>
        <dbReference type="SMART" id="SM00062"/>
    </source>
</evidence>
<dbReference type="Gene3D" id="3.40.190.10">
    <property type="entry name" value="Periplasmic binding protein-like II"/>
    <property type="match status" value="2"/>
</dbReference>
<dbReference type="EMBL" id="CP014206">
    <property type="protein sequence ID" value="AMK12538.1"/>
    <property type="molecule type" value="Genomic_DNA"/>
</dbReference>
<evidence type="ECO:0000313" key="6">
    <source>
        <dbReference type="Proteomes" id="UP000055611"/>
    </source>
</evidence>